<proteinExistence type="predicted"/>
<gene>
    <name evidence="1" type="ORF">A3H02_01955</name>
</gene>
<comment type="caution">
    <text evidence="1">The sequence shown here is derived from an EMBL/GenBank/DDBJ whole genome shotgun (WGS) entry which is preliminary data.</text>
</comment>
<evidence type="ECO:0000313" key="2">
    <source>
        <dbReference type="Proteomes" id="UP000176787"/>
    </source>
</evidence>
<organism evidence="1 2">
    <name type="scientific">Candidatus Niyogibacteria bacterium RIFCSPLOWO2_12_FULL_41_13</name>
    <dbReference type="NCBI Taxonomy" id="1801726"/>
    <lineage>
        <taxon>Bacteria</taxon>
        <taxon>Candidatus Niyogiibacteriota</taxon>
    </lineage>
</organism>
<reference evidence="1 2" key="1">
    <citation type="journal article" date="2016" name="Nat. Commun.">
        <title>Thousands of microbial genomes shed light on interconnected biogeochemical processes in an aquifer system.</title>
        <authorList>
            <person name="Anantharaman K."/>
            <person name="Brown C.T."/>
            <person name="Hug L.A."/>
            <person name="Sharon I."/>
            <person name="Castelle C.J."/>
            <person name="Probst A.J."/>
            <person name="Thomas B.C."/>
            <person name="Singh A."/>
            <person name="Wilkins M.J."/>
            <person name="Karaoz U."/>
            <person name="Brodie E.L."/>
            <person name="Williams K.H."/>
            <person name="Hubbard S.S."/>
            <person name="Banfield J.F."/>
        </authorList>
    </citation>
    <scope>NUCLEOTIDE SEQUENCE [LARGE SCALE GENOMIC DNA]</scope>
</reference>
<sequence length="150" mass="17245">MRTTLSKYDKSCLLKTLKFLYSSFYPLSGGSVRDRLDFKRVVRILRGIATRHKLGNLGHIIDELKYPGGVNSILHTTNYLWHDFNIGGDPSKKADYESIDNLQNILIGFLRRYKVCTVPRGAELLGELIWHCEEREEIKLSSVLSFKPKT</sequence>
<evidence type="ECO:0000313" key="1">
    <source>
        <dbReference type="EMBL" id="OGZ31798.1"/>
    </source>
</evidence>
<dbReference type="AlphaFoldDB" id="A0A1G2F2I1"/>
<dbReference type="EMBL" id="MHMS01000021">
    <property type="protein sequence ID" value="OGZ31798.1"/>
    <property type="molecule type" value="Genomic_DNA"/>
</dbReference>
<dbReference type="Proteomes" id="UP000176787">
    <property type="component" value="Unassembled WGS sequence"/>
</dbReference>
<accession>A0A1G2F2I1</accession>
<protein>
    <submittedName>
        <fullName evidence="1">Uncharacterized protein</fullName>
    </submittedName>
</protein>
<name>A0A1G2F2I1_9BACT</name>